<dbReference type="Pfam" id="PF00254">
    <property type="entry name" value="FKBP_C"/>
    <property type="match status" value="1"/>
</dbReference>
<dbReference type="EMBL" id="CAUYUJ010000492">
    <property type="protein sequence ID" value="CAK0790829.1"/>
    <property type="molecule type" value="Genomic_DNA"/>
</dbReference>
<evidence type="ECO:0000259" key="9">
    <source>
        <dbReference type="PROSITE" id="PS50059"/>
    </source>
</evidence>
<dbReference type="Gene3D" id="1.25.40.10">
    <property type="entry name" value="Tetratricopeptide repeat domain"/>
    <property type="match status" value="1"/>
</dbReference>
<dbReference type="PROSITE" id="PS50059">
    <property type="entry name" value="FKBP_PPIASE"/>
    <property type="match status" value="1"/>
</dbReference>
<evidence type="ECO:0000256" key="6">
    <source>
        <dbReference type="ARBA" id="ARBA00023235"/>
    </source>
</evidence>
<evidence type="ECO:0000313" key="10">
    <source>
        <dbReference type="EMBL" id="CAK0790829.1"/>
    </source>
</evidence>
<dbReference type="SUPFAM" id="SSF48452">
    <property type="entry name" value="TPR-like"/>
    <property type="match status" value="1"/>
</dbReference>
<keyword evidence="4" id="KW-0802">TPR repeat</keyword>
<protein>
    <recommendedName>
        <fullName evidence="2 7">peptidylprolyl isomerase</fullName>
        <ecNumber evidence="2 7">5.2.1.8</ecNumber>
    </recommendedName>
</protein>
<dbReference type="PANTHER" id="PTHR46512:SF9">
    <property type="entry name" value="PEPTIDYLPROLYL ISOMERASE"/>
    <property type="match status" value="1"/>
</dbReference>
<evidence type="ECO:0000256" key="4">
    <source>
        <dbReference type="ARBA" id="ARBA00022803"/>
    </source>
</evidence>
<dbReference type="InterPro" id="IPR001179">
    <property type="entry name" value="PPIase_FKBP_dom"/>
</dbReference>
<evidence type="ECO:0000256" key="7">
    <source>
        <dbReference type="PROSITE-ProRule" id="PRU00277"/>
    </source>
</evidence>
<dbReference type="InterPro" id="IPR011990">
    <property type="entry name" value="TPR-like_helical_dom_sf"/>
</dbReference>
<keyword evidence="5 7" id="KW-0697">Rotamase</keyword>
<dbReference type="EC" id="5.2.1.8" evidence="2 7"/>
<dbReference type="SUPFAM" id="SSF54534">
    <property type="entry name" value="FKBP-like"/>
    <property type="match status" value="1"/>
</dbReference>
<comment type="caution">
    <text evidence="10">The sequence shown here is derived from an EMBL/GenBank/DDBJ whole genome shotgun (WGS) entry which is preliminary data.</text>
</comment>
<evidence type="ECO:0000256" key="1">
    <source>
        <dbReference type="ARBA" id="ARBA00000971"/>
    </source>
</evidence>
<evidence type="ECO:0000256" key="8">
    <source>
        <dbReference type="SAM" id="MobiDB-lite"/>
    </source>
</evidence>
<feature type="domain" description="PPIase FKBP-type" evidence="9">
    <location>
        <begin position="29"/>
        <end position="77"/>
    </location>
</feature>
<evidence type="ECO:0000256" key="2">
    <source>
        <dbReference type="ARBA" id="ARBA00013194"/>
    </source>
</evidence>
<dbReference type="PANTHER" id="PTHR46512">
    <property type="entry name" value="PEPTIDYLPROLYL ISOMERASE"/>
    <property type="match status" value="1"/>
</dbReference>
<dbReference type="SMART" id="SM00028">
    <property type="entry name" value="TPR"/>
    <property type="match status" value="2"/>
</dbReference>
<gene>
    <name evidence="10" type="ORF">PCOR1329_LOCUS2004</name>
</gene>
<evidence type="ECO:0000256" key="3">
    <source>
        <dbReference type="ARBA" id="ARBA00022737"/>
    </source>
</evidence>
<reference evidence="10" key="1">
    <citation type="submission" date="2023-10" db="EMBL/GenBank/DDBJ databases">
        <authorList>
            <person name="Chen Y."/>
            <person name="Shah S."/>
            <person name="Dougan E. K."/>
            <person name="Thang M."/>
            <person name="Chan C."/>
        </authorList>
    </citation>
    <scope>NUCLEOTIDE SEQUENCE [LARGE SCALE GENOMIC DNA]</scope>
</reference>
<keyword evidence="6 7" id="KW-0413">Isomerase</keyword>
<comment type="catalytic activity">
    <reaction evidence="1 7">
        <text>[protein]-peptidylproline (omega=180) = [protein]-peptidylproline (omega=0)</text>
        <dbReference type="Rhea" id="RHEA:16237"/>
        <dbReference type="Rhea" id="RHEA-COMP:10747"/>
        <dbReference type="Rhea" id="RHEA-COMP:10748"/>
        <dbReference type="ChEBI" id="CHEBI:83833"/>
        <dbReference type="ChEBI" id="CHEBI:83834"/>
        <dbReference type="EC" id="5.2.1.8"/>
    </reaction>
</comment>
<evidence type="ECO:0000256" key="5">
    <source>
        <dbReference type="ARBA" id="ARBA00023110"/>
    </source>
</evidence>
<dbReference type="InterPro" id="IPR046357">
    <property type="entry name" value="PPIase_dom_sf"/>
</dbReference>
<dbReference type="Proteomes" id="UP001189429">
    <property type="component" value="Unassembled WGS sequence"/>
</dbReference>
<name>A0ABN9PD75_9DINO</name>
<feature type="compositionally biased region" description="Low complexity" evidence="8">
    <location>
        <begin position="338"/>
        <end position="348"/>
    </location>
</feature>
<keyword evidence="11" id="KW-1185">Reference proteome</keyword>
<keyword evidence="3" id="KW-0677">Repeat</keyword>
<dbReference type="Gene3D" id="3.10.50.40">
    <property type="match status" value="1"/>
</dbReference>
<evidence type="ECO:0000313" key="11">
    <source>
        <dbReference type="Proteomes" id="UP001189429"/>
    </source>
</evidence>
<dbReference type="InterPro" id="IPR019734">
    <property type="entry name" value="TPR_rpt"/>
</dbReference>
<accession>A0ABN9PD75</accession>
<dbReference type="InterPro" id="IPR050754">
    <property type="entry name" value="FKBP4/5/8-like"/>
</dbReference>
<proteinExistence type="predicted"/>
<sequence length="348" mass="35531">MAAAAAPAPPEPLDLLGDGRLTKRVLREGSGVEVHYVCRAAGGSEVPDSSRERGAPLAFALGGGEAIPGLEHAVPTMSGRCALAVRRRRALVCQPSAACRLPTFGGAEVALRLPEPGPADASGAAEGAAAGCLDLEVELVGAAAPARWEGGQAELAELSQEERLARAARRKEAGNAGFGAGSCAAAARDYGAALALLGFAGSPEDREAWSDAARQEARAALALACFLNLAQCELRLERFAEAAEHASEALGLDPGSAKAVYRRGLARLGAGHAELARGDLLESARREPRNAEIRAKLQECQGQLRATEMSARSTFGGMFGRASIYAEGAGTAPSQQRASGAAGGAADS</sequence>
<organism evidence="10 11">
    <name type="scientific">Prorocentrum cordatum</name>
    <dbReference type="NCBI Taxonomy" id="2364126"/>
    <lineage>
        <taxon>Eukaryota</taxon>
        <taxon>Sar</taxon>
        <taxon>Alveolata</taxon>
        <taxon>Dinophyceae</taxon>
        <taxon>Prorocentrales</taxon>
        <taxon>Prorocentraceae</taxon>
        <taxon>Prorocentrum</taxon>
    </lineage>
</organism>
<feature type="region of interest" description="Disordered" evidence="8">
    <location>
        <begin position="329"/>
        <end position="348"/>
    </location>
</feature>